<name>A0A1S8CQ15_9GAMM</name>
<accession>A0A1S8CQ15</accession>
<organism evidence="1 2">
    <name type="scientific">Alkanindiges hydrocarboniclasticus</name>
    <dbReference type="NCBI Taxonomy" id="1907941"/>
    <lineage>
        <taxon>Bacteria</taxon>
        <taxon>Pseudomonadati</taxon>
        <taxon>Pseudomonadota</taxon>
        <taxon>Gammaproteobacteria</taxon>
        <taxon>Moraxellales</taxon>
        <taxon>Moraxellaceae</taxon>
        <taxon>Alkanindiges</taxon>
    </lineage>
</organism>
<gene>
    <name evidence="1" type="ORF">BKE30_15020</name>
</gene>
<evidence type="ECO:0000313" key="1">
    <source>
        <dbReference type="EMBL" id="ONG37208.1"/>
    </source>
</evidence>
<dbReference type="AlphaFoldDB" id="A0A1S8CQ15"/>
<dbReference type="RefSeq" id="WP_076879401.1">
    <property type="nucleotide sequence ID" value="NZ_MLCN01000064.1"/>
</dbReference>
<dbReference type="OrthoDB" id="6700754at2"/>
<dbReference type="STRING" id="1907941.BKE30_15020"/>
<evidence type="ECO:0000313" key="2">
    <source>
        <dbReference type="Proteomes" id="UP000192132"/>
    </source>
</evidence>
<reference evidence="1 2" key="1">
    <citation type="submission" date="2016-10" db="EMBL/GenBank/DDBJ databases">
        <title>Draft Genome sequence of Alkanindiges sp. strain H1.</title>
        <authorList>
            <person name="Subhash Y."/>
            <person name="Lee S."/>
        </authorList>
    </citation>
    <scope>NUCLEOTIDE SEQUENCE [LARGE SCALE GENOMIC DNA]</scope>
    <source>
        <strain evidence="1 2">H1</strain>
    </source>
</reference>
<dbReference type="EMBL" id="MLCN01000064">
    <property type="protein sequence ID" value="ONG37208.1"/>
    <property type="molecule type" value="Genomic_DNA"/>
</dbReference>
<dbReference type="Proteomes" id="UP000192132">
    <property type="component" value="Unassembled WGS sequence"/>
</dbReference>
<sequence length="72" mass="8495">MQNETVEYYKNLDTTNAKLVQPAIIKKLRERQREVAYSALDMDVLTWLSTQDVDTKKHINEVIRHFMAVKTN</sequence>
<protein>
    <submittedName>
        <fullName evidence="1">Uncharacterized protein</fullName>
    </submittedName>
</protein>
<comment type="caution">
    <text evidence="1">The sequence shown here is derived from an EMBL/GenBank/DDBJ whole genome shotgun (WGS) entry which is preliminary data.</text>
</comment>
<proteinExistence type="predicted"/>
<keyword evidence="2" id="KW-1185">Reference proteome</keyword>